<feature type="transmembrane region" description="Helical" evidence="2">
    <location>
        <begin position="167"/>
        <end position="190"/>
    </location>
</feature>
<keyword evidence="2" id="KW-0812">Transmembrane</keyword>
<keyword evidence="4" id="KW-1185">Reference proteome</keyword>
<proteinExistence type="predicted"/>
<comment type="caution">
    <text evidence="3">The sequence shown here is derived from an EMBL/GenBank/DDBJ whole genome shotgun (WGS) entry which is preliminary data.</text>
</comment>
<feature type="transmembrane region" description="Helical" evidence="2">
    <location>
        <begin position="64"/>
        <end position="91"/>
    </location>
</feature>
<dbReference type="Proteomes" id="UP000294003">
    <property type="component" value="Unassembled WGS sequence"/>
</dbReference>
<protein>
    <submittedName>
        <fullName evidence="3">Uncharacterized protein</fullName>
    </submittedName>
</protein>
<keyword evidence="2" id="KW-0472">Membrane</keyword>
<sequence length="364" mass="41766">MGGYPAWFSNQWLFAHSSPLLMVFFLVLSSWANLYHLCWRHLVHPLDTSVELGVQFSSNRAAGLALLIMSTLLKATWLGAWVQILVITWFCDRKWKPQRSSRNIMQVDSHSWNDAMESSRGWCIPYEEAVYLRTIKAYLYVAVFLPVDAVFSLAVSVYALANHQVPAAPFASSVIMGAILAMLVSLMLTYDRIWFLAFKNVIGPERLTRAWLLGFKYDERSETRLHLQTFEGRHPWDLGISENLHQVLGRHWWQWLFFWWQPERVSHYGKYAGRDLPYADWVIRYRTDFLMVPLVHVAIEDGPGAFPSHGQVVPVHRRRQRSTRSSTHAEEPAPASAAPAPAAPAAARDGRRRFEFSFSSSSSQ</sequence>
<feature type="transmembrane region" description="Helical" evidence="2">
    <location>
        <begin position="137"/>
        <end position="161"/>
    </location>
</feature>
<evidence type="ECO:0000313" key="4">
    <source>
        <dbReference type="Proteomes" id="UP000294003"/>
    </source>
</evidence>
<keyword evidence="2" id="KW-1133">Transmembrane helix</keyword>
<reference evidence="3 4" key="1">
    <citation type="submission" date="2018-06" db="EMBL/GenBank/DDBJ databases">
        <title>Complete Genomes of Monosporascus.</title>
        <authorList>
            <person name="Robinson A.J."/>
            <person name="Natvig D.O."/>
        </authorList>
    </citation>
    <scope>NUCLEOTIDE SEQUENCE [LARGE SCALE GENOMIC DNA]</scope>
    <source>
        <strain evidence="3 4">CBS 609.92</strain>
    </source>
</reference>
<feature type="transmembrane region" description="Helical" evidence="2">
    <location>
        <begin position="12"/>
        <end position="32"/>
    </location>
</feature>
<dbReference type="EMBL" id="QJNS01000085">
    <property type="protein sequence ID" value="RYO88579.1"/>
    <property type="molecule type" value="Genomic_DNA"/>
</dbReference>
<name>A0ABY0HAG6_9PEZI</name>
<feature type="region of interest" description="Disordered" evidence="1">
    <location>
        <begin position="308"/>
        <end position="349"/>
    </location>
</feature>
<organism evidence="3 4">
    <name type="scientific">Monosporascus cannonballus</name>
    <dbReference type="NCBI Taxonomy" id="155416"/>
    <lineage>
        <taxon>Eukaryota</taxon>
        <taxon>Fungi</taxon>
        <taxon>Dikarya</taxon>
        <taxon>Ascomycota</taxon>
        <taxon>Pezizomycotina</taxon>
        <taxon>Sordariomycetes</taxon>
        <taxon>Xylariomycetidae</taxon>
        <taxon>Xylariales</taxon>
        <taxon>Xylariales incertae sedis</taxon>
        <taxon>Monosporascus</taxon>
    </lineage>
</organism>
<gene>
    <name evidence="3" type="ORF">DL762_003701</name>
</gene>
<evidence type="ECO:0000256" key="2">
    <source>
        <dbReference type="SAM" id="Phobius"/>
    </source>
</evidence>
<evidence type="ECO:0000256" key="1">
    <source>
        <dbReference type="SAM" id="MobiDB-lite"/>
    </source>
</evidence>
<feature type="compositionally biased region" description="Low complexity" evidence="1">
    <location>
        <begin position="332"/>
        <end position="347"/>
    </location>
</feature>
<accession>A0ABY0HAG6</accession>
<evidence type="ECO:0000313" key="3">
    <source>
        <dbReference type="EMBL" id="RYO88579.1"/>
    </source>
</evidence>